<dbReference type="PANTHER" id="PTHR15822">
    <property type="entry name" value="TRAF AND TNF RECEPTOR-ASSOCIATED PROTEIN"/>
    <property type="match status" value="1"/>
</dbReference>
<proteinExistence type="predicted"/>
<keyword evidence="4" id="KW-0479">Metal-binding</keyword>
<accession>A0A3G4ZKA0</accession>
<evidence type="ECO:0000256" key="5">
    <source>
        <dbReference type="ARBA" id="ARBA00022763"/>
    </source>
</evidence>
<dbReference type="GO" id="GO:0006281">
    <property type="term" value="P:DNA repair"/>
    <property type="evidence" value="ECO:0007669"/>
    <property type="project" value="UniProtKB-KW"/>
</dbReference>
<keyword evidence="8" id="KW-0234">DNA repair</keyword>
<keyword evidence="5" id="KW-0227">DNA damage</keyword>
<dbReference type="InterPro" id="IPR051547">
    <property type="entry name" value="TDP2-like"/>
</dbReference>
<evidence type="ECO:0000313" key="9">
    <source>
        <dbReference type="EMBL" id="AYV75256.1"/>
    </source>
</evidence>
<evidence type="ECO:0000256" key="8">
    <source>
        <dbReference type="ARBA" id="ARBA00023204"/>
    </source>
</evidence>
<sequence>MSHQLSVLSFNIDTNISRTEDGFATASHPNWRVSKRMPNIIRVVRSINPDIVQFQEGRTVILSNGQIDSVTPLVNEFKEDYHVITASYNPTSRSFVYISCFSKKKFKLLSHSSYYLTETPLECKTPEQMKEYEGKSDEELISLKKKWTQLNGFEEFEKSVLWAELECLETGSHIISVNAHLGIGDKHRLYASEKINKLVSYLGERTPNIVMTGDFNTFPDWKGPEQLEIIKSSDLSSKIRYIPDYRNCVNYDDAKEMVHQSTFHFYPYDYGVNEKLDFVRTEMAQIQACVRENNIEETKNKINSVFKKCCNDDSSYPLGGQLDHIFYNNLKPVYDYAFLVPSWNNDIKSVPFESSPLKQIICDNLDQNSPVFASDHQPLLGLFEY</sequence>
<evidence type="ECO:0000256" key="4">
    <source>
        <dbReference type="ARBA" id="ARBA00022723"/>
    </source>
</evidence>
<evidence type="ECO:0000256" key="6">
    <source>
        <dbReference type="ARBA" id="ARBA00022801"/>
    </source>
</evidence>
<reference evidence="9" key="1">
    <citation type="submission" date="2018-10" db="EMBL/GenBank/DDBJ databases">
        <title>Hidden diversity of soil giant viruses.</title>
        <authorList>
            <person name="Schulz F."/>
            <person name="Alteio L."/>
            <person name="Goudeau D."/>
            <person name="Ryan E.M."/>
            <person name="Malmstrom R.R."/>
            <person name="Blanchard J."/>
            <person name="Woyke T."/>
        </authorList>
    </citation>
    <scope>NUCLEOTIDE SEQUENCE</scope>
    <source>
        <strain evidence="9">TEV1</strain>
    </source>
</reference>
<keyword evidence="6" id="KW-0378">Hydrolase</keyword>
<comment type="cofactor">
    <cofactor evidence="1">
        <name>Mn(2+)</name>
        <dbReference type="ChEBI" id="CHEBI:29035"/>
    </cofactor>
</comment>
<comment type="cofactor">
    <cofactor evidence="2">
        <name>Mg(2+)</name>
        <dbReference type="ChEBI" id="CHEBI:18420"/>
    </cofactor>
</comment>
<dbReference type="PANTHER" id="PTHR15822:SF4">
    <property type="entry name" value="TYROSYL-DNA PHOSPHODIESTERASE 2"/>
    <property type="match status" value="1"/>
</dbReference>
<evidence type="ECO:0008006" key="10">
    <source>
        <dbReference type="Google" id="ProtNLM"/>
    </source>
</evidence>
<dbReference type="SUPFAM" id="SSF56219">
    <property type="entry name" value="DNase I-like"/>
    <property type="match status" value="1"/>
</dbReference>
<keyword evidence="7" id="KW-0460">Magnesium</keyword>
<evidence type="ECO:0000256" key="1">
    <source>
        <dbReference type="ARBA" id="ARBA00001936"/>
    </source>
</evidence>
<dbReference type="Gene3D" id="3.60.10.10">
    <property type="entry name" value="Endonuclease/exonuclease/phosphatase"/>
    <property type="match status" value="1"/>
</dbReference>
<dbReference type="GO" id="GO:0046872">
    <property type="term" value="F:metal ion binding"/>
    <property type="evidence" value="ECO:0007669"/>
    <property type="project" value="UniProtKB-KW"/>
</dbReference>
<dbReference type="GO" id="GO:0016787">
    <property type="term" value="F:hydrolase activity"/>
    <property type="evidence" value="ECO:0007669"/>
    <property type="project" value="UniProtKB-KW"/>
</dbReference>
<dbReference type="InterPro" id="IPR036691">
    <property type="entry name" value="Endo/exonu/phosph_ase_sf"/>
</dbReference>
<evidence type="ECO:0000256" key="2">
    <source>
        <dbReference type="ARBA" id="ARBA00001946"/>
    </source>
</evidence>
<name>A0A3G4ZKA0_9VIRU</name>
<dbReference type="EMBL" id="MK071979">
    <property type="protein sequence ID" value="AYV75256.1"/>
    <property type="molecule type" value="Genomic_DNA"/>
</dbReference>
<dbReference type="GO" id="GO:0004518">
    <property type="term" value="F:nuclease activity"/>
    <property type="evidence" value="ECO:0007669"/>
    <property type="project" value="UniProtKB-KW"/>
</dbReference>
<gene>
    <name evidence="9" type="ORF">Terrestrivirus1_130</name>
</gene>
<organism evidence="9">
    <name type="scientific">Terrestrivirus sp</name>
    <dbReference type="NCBI Taxonomy" id="2487775"/>
    <lineage>
        <taxon>Viruses</taxon>
        <taxon>Varidnaviria</taxon>
        <taxon>Bamfordvirae</taxon>
        <taxon>Nucleocytoviricota</taxon>
        <taxon>Megaviricetes</taxon>
        <taxon>Imitervirales</taxon>
        <taxon>Mimiviridae</taxon>
        <taxon>Klosneuvirinae</taxon>
    </lineage>
</organism>
<evidence type="ECO:0000256" key="7">
    <source>
        <dbReference type="ARBA" id="ARBA00022842"/>
    </source>
</evidence>
<protein>
    <recommendedName>
        <fullName evidence="10">Endonuclease/exonuclease/phosphatase domain-containing protein</fullName>
    </recommendedName>
</protein>
<evidence type="ECO:0000256" key="3">
    <source>
        <dbReference type="ARBA" id="ARBA00022722"/>
    </source>
</evidence>
<keyword evidence="3" id="KW-0540">Nuclease</keyword>